<feature type="region of interest" description="Disordered" evidence="1">
    <location>
        <begin position="1"/>
        <end position="26"/>
    </location>
</feature>
<dbReference type="Proteomes" id="UP000265520">
    <property type="component" value="Unassembled WGS sequence"/>
</dbReference>
<keyword evidence="3" id="KW-1185">Reference proteome</keyword>
<reference evidence="2 3" key="1">
    <citation type="journal article" date="2018" name="Front. Plant Sci.">
        <title>Red Clover (Trifolium pratense) and Zigzag Clover (T. medium) - A Picture of Genomic Similarities and Differences.</title>
        <authorList>
            <person name="Dluhosova J."/>
            <person name="Istvanek J."/>
            <person name="Nedelnik J."/>
            <person name="Repkova J."/>
        </authorList>
    </citation>
    <scope>NUCLEOTIDE SEQUENCE [LARGE SCALE GENOMIC DNA]</scope>
    <source>
        <strain evidence="3">cv. 10/8</strain>
        <tissue evidence="2">Leaf</tissue>
    </source>
</reference>
<organism evidence="2 3">
    <name type="scientific">Trifolium medium</name>
    <dbReference type="NCBI Taxonomy" id="97028"/>
    <lineage>
        <taxon>Eukaryota</taxon>
        <taxon>Viridiplantae</taxon>
        <taxon>Streptophyta</taxon>
        <taxon>Embryophyta</taxon>
        <taxon>Tracheophyta</taxon>
        <taxon>Spermatophyta</taxon>
        <taxon>Magnoliopsida</taxon>
        <taxon>eudicotyledons</taxon>
        <taxon>Gunneridae</taxon>
        <taxon>Pentapetalae</taxon>
        <taxon>rosids</taxon>
        <taxon>fabids</taxon>
        <taxon>Fabales</taxon>
        <taxon>Fabaceae</taxon>
        <taxon>Papilionoideae</taxon>
        <taxon>50 kb inversion clade</taxon>
        <taxon>NPAAA clade</taxon>
        <taxon>Hologalegina</taxon>
        <taxon>IRL clade</taxon>
        <taxon>Trifolieae</taxon>
        <taxon>Trifolium</taxon>
    </lineage>
</organism>
<sequence length="97" mass="10042">EIVDDVEASGKASETLGLEKSKSGENLGKFGLISSAGDNIDVEASTKATIVSVVDSIKATVLEINVVQDVTTFVKTSGKSDDVPNATSSVVQENLEN</sequence>
<evidence type="ECO:0000313" key="2">
    <source>
        <dbReference type="EMBL" id="MCI52551.1"/>
    </source>
</evidence>
<feature type="non-terminal residue" evidence="2">
    <location>
        <position position="1"/>
    </location>
</feature>
<dbReference type="EMBL" id="LXQA010448982">
    <property type="protein sequence ID" value="MCI52551.1"/>
    <property type="molecule type" value="Genomic_DNA"/>
</dbReference>
<feature type="compositionally biased region" description="Polar residues" evidence="1">
    <location>
        <begin position="85"/>
        <end position="97"/>
    </location>
</feature>
<feature type="region of interest" description="Disordered" evidence="1">
    <location>
        <begin position="77"/>
        <end position="97"/>
    </location>
</feature>
<proteinExistence type="predicted"/>
<accession>A0A392SUN2</accession>
<protein>
    <submittedName>
        <fullName evidence="2">Uncharacterized protein</fullName>
    </submittedName>
</protein>
<evidence type="ECO:0000313" key="3">
    <source>
        <dbReference type="Proteomes" id="UP000265520"/>
    </source>
</evidence>
<evidence type="ECO:0000256" key="1">
    <source>
        <dbReference type="SAM" id="MobiDB-lite"/>
    </source>
</evidence>
<feature type="non-terminal residue" evidence="2">
    <location>
        <position position="97"/>
    </location>
</feature>
<name>A0A392SUN2_9FABA</name>
<dbReference type="AlphaFoldDB" id="A0A392SUN2"/>
<comment type="caution">
    <text evidence="2">The sequence shown here is derived from an EMBL/GenBank/DDBJ whole genome shotgun (WGS) entry which is preliminary data.</text>
</comment>